<evidence type="ECO:0000256" key="7">
    <source>
        <dbReference type="SAM" id="MobiDB-lite"/>
    </source>
</evidence>
<keyword evidence="11" id="KW-1185">Reference proteome</keyword>
<dbReference type="PhylomeDB" id="Q2JG90"/>
<dbReference type="KEGG" id="fra:Francci3_0315"/>
<dbReference type="PANTHER" id="PTHR43785">
    <property type="entry name" value="GAMMA-GLUTAMYLPUTRESCINE SYNTHETASE"/>
    <property type="match status" value="1"/>
</dbReference>
<evidence type="ECO:0000256" key="3">
    <source>
        <dbReference type="ARBA" id="ARBA00022741"/>
    </source>
</evidence>
<dbReference type="HOGENOM" id="CLU_017290_6_0_11"/>
<dbReference type="OrthoDB" id="3277468at2"/>
<evidence type="ECO:0000313" key="10">
    <source>
        <dbReference type="EMBL" id="ABD09702.1"/>
    </source>
</evidence>
<dbReference type="PANTHER" id="PTHR43785:SF12">
    <property type="entry name" value="TYPE-1 GLUTAMINE SYNTHETASE 2"/>
    <property type="match status" value="1"/>
</dbReference>
<keyword evidence="4" id="KW-0067">ATP-binding</keyword>
<dbReference type="GO" id="GO:0004356">
    <property type="term" value="F:glutamine synthetase activity"/>
    <property type="evidence" value="ECO:0007669"/>
    <property type="project" value="UniProtKB-EC"/>
</dbReference>
<dbReference type="InterPro" id="IPR036651">
    <property type="entry name" value="Gln_synt_N_sf"/>
</dbReference>
<name>Q2JG90_FRACC</name>
<dbReference type="SUPFAM" id="SSF55931">
    <property type="entry name" value="Glutamine synthetase/guanido kinase"/>
    <property type="match status" value="2"/>
</dbReference>
<evidence type="ECO:0000259" key="8">
    <source>
        <dbReference type="PROSITE" id="PS51986"/>
    </source>
</evidence>
<keyword evidence="2 10" id="KW-0436">Ligase</keyword>
<comment type="similarity">
    <text evidence="1 5 6">Belongs to the glutamine synthetase family.</text>
</comment>
<dbReference type="EC" id="6.3.1.2" evidence="10"/>
<dbReference type="eggNOG" id="COG0174">
    <property type="taxonomic scope" value="Bacteria"/>
</dbReference>
<dbReference type="STRING" id="106370.Francci3_0315"/>
<dbReference type="Gene3D" id="3.10.20.70">
    <property type="entry name" value="Glutamine synthetase, N-terminal domain"/>
    <property type="match status" value="1"/>
</dbReference>
<feature type="region of interest" description="Disordered" evidence="7">
    <location>
        <begin position="272"/>
        <end position="326"/>
    </location>
</feature>
<dbReference type="EMBL" id="CP000249">
    <property type="protein sequence ID" value="ABD09702.1"/>
    <property type="molecule type" value="Genomic_DNA"/>
</dbReference>
<gene>
    <name evidence="10" type="ordered locus">Francci3_0315</name>
</gene>
<dbReference type="InterPro" id="IPR008146">
    <property type="entry name" value="Gln_synth_cat_dom"/>
</dbReference>
<evidence type="ECO:0000256" key="2">
    <source>
        <dbReference type="ARBA" id="ARBA00022598"/>
    </source>
</evidence>
<dbReference type="InterPro" id="IPR008147">
    <property type="entry name" value="Gln_synt_N"/>
</dbReference>
<evidence type="ECO:0000256" key="6">
    <source>
        <dbReference type="RuleBase" id="RU000384"/>
    </source>
</evidence>
<dbReference type="PROSITE" id="PS51987">
    <property type="entry name" value="GS_CATALYTIC"/>
    <property type="match status" value="1"/>
</dbReference>
<feature type="domain" description="GS catalytic" evidence="9">
    <location>
        <begin position="137"/>
        <end position="525"/>
    </location>
</feature>
<dbReference type="Pfam" id="PF00120">
    <property type="entry name" value="Gln-synt_C"/>
    <property type="match status" value="2"/>
</dbReference>
<dbReference type="RefSeq" id="WP_011434780.1">
    <property type="nucleotide sequence ID" value="NC_007777.1"/>
</dbReference>
<dbReference type="GO" id="GO:0006542">
    <property type="term" value="P:glutamine biosynthetic process"/>
    <property type="evidence" value="ECO:0007669"/>
    <property type="project" value="InterPro"/>
</dbReference>
<reference evidence="10 11" key="1">
    <citation type="journal article" date="2007" name="Genome Res.">
        <title>Genome characteristics of facultatively symbiotic Frankia sp. strains reflect host range and host plant biogeography.</title>
        <authorList>
            <person name="Normand P."/>
            <person name="Lapierre P."/>
            <person name="Tisa L.S."/>
            <person name="Gogarten J.P."/>
            <person name="Alloisio N."/>
            <person name="Bagnarol E."/>
            <person name="Bassi C.A."/>
            <person name="Berry A.M."/>
            <person name="Bickhart D.M."/>
            <person name="Choisne N."/>
            <person name="Couloux A."/>
            <person name="Cournoyer B."/>
            <person name="Cruveiller S."/>
            <person name="Daubin V."/>
            <person name="Demange N."/>
            <person name="Francino M.P."/>
            <person name="Goltsman E."/>
            <person name="Huang Y."/>
            <person name="Kopp O.R."/>
            <person name="Labarre L."/>
            <person name="Lapidus A."/>
            <person name="Lavire C."/>
            <person name="Marechal J."/>
            <person name="Martinez M."/>
            <person name="Mastronunzio J.E."/>
            <person name="Mullin B.C."/>
            <person name="Niemann J."/>
            <person name="Pujic P."/>
            <person name="Rawnsley T."/>
            <person name="Rouy Z."/>
            <person name="Schenowitz C."/>
            <person name="Sellstedt A."/>
            <person name="Tavares F."/>
            <person name="Tomkins J.P."/>
            <person name="Vallenet D."/>
            <person name="Valverde C."/>
            <person name="Wall L.G."/>
            <person name="Wang Y."/>
            <person name="Medigue C."/>
            <person name="Benson D.R."/>
        </authorList>
    </citation>
    <scope>NUCLEOTIDE SEQUENCE [LARGE SCALE GENOMIC DNA]</scope>
    <source>
        <strain evidence="11">DSM 45818 / CECT 9043 / CcI3</strain>
    </source>
</reference>
<evidence type="ECO:0000259" key="9">
    <source>
        <dbReference type="PROSITE" id="PS51987"/>
    </source>
</evidence>
<keyword evidence="3" id="KW-0547">Nucleotide-binding</keyword>
<evidence type="ECO:0000256" key="1">
    <source>
        <dbReference type="ARBA" id="ARBA00009897"/>
    </source>
</evidence>
<evidence type="ECO:0000313" key="11">
    <source>
        <dbReference type="Proteomes" id="UP000001937"/>
    </source>
</evidence>
<accession>Q2JG90</accession>
<dbReference type="PROSITE" id="PS51986">
    <property type="entry name" value="GS_BETA_GRASP"/>
    <property type="match status" value="1"/>
</dbReference>
<protein>
    <submittedName>
        <fullName evidence="10">L-glutamine synthetase</fullName>
        <ecNumber evidence="10">6.3.1.2</ecNumber>
    </submittedName>
</protein>
<dbReference type="GO" id="GO:0005524">
    <property type="term" value="F:ATP binding"/>
    <property type="evidence" value="ECO:0007669"/>
    <property type="project" value="UniProtKB-KW"/>
</dbReference>
<dbReference type="Gene3D" id="3.30.590.10">
    <property type="entry name" value="Glutamine synthetase/guanido kinase, catalytic domain"/>
    <property type="match status" value="1"/>
</dbReference>
<proteinExistence type="inferred from homology"/>
<evidence type="ECO:0000256" key="5">
    <source>
        <dbReference type="PROSITE-ProRule" id="PRU01330"/>
    </source>
</evidence>
<dbReference type="AlphaFoldDB" id="Q2JG90"/>
<dbReference type="InterPro" id="IPR014746">
    <property type="entry name" value="Gln_synth/guanido_kin_cat_dom"/>
</dbReference>
<feature type="domain" description="GS beta-grasp" evidence="8">
    <location>
        <begin position="33"/>
        <end position="130"/>
    </location>
</feature>
<sequence length="525" mass="54700">MNEPALDEFAPRIIAGEDRRRDRLASAARHAATNLEVRGVVCVAVTYVDNSGITRMKGVPIGRLDAAAVWGVGVSPVFDVFGADDSITTGRYAGGPVGDLRLHPDLDRLTPLAAQPGWAWAPADRRDQDGRPHPQDGRELVRLQTALLAEHGLTAMMAFEVEWAVSPAGSDEFAPAASGPAYGMIRVAELGDYLRDVVTALTEEGLVVEQIHPEYAAGQFEVSVAAQDPLGAADTCVLVKETVRGVSRRHGLRVSFAPKVLVDNVGNGGHVHLSLWSDDPDRPPAPPRPTASGGGPGGANSGGPYPDGPYPDGPYPGGLARTGGGSARPGRINLMAGGNGPLGLTAAGEAFAAGILGRLPALMALGAPSVASYLRLVPSTWAGVHACWGRENREAALRMIPGPPAAVGQAANLEVKSFDLTANPYLLVAGLLAAGQAGLAAAATLPEPVDVDPASLDPAERARRGIRRLPTSLGEAVAAFEVDEVLHRALGRELHDTVAAVRRAEIDRFAEAAPAAVVAATRWRY</sequence>
<dbReference type="SUPFAM" id="SSF54368">
    <property type="entry name" value="Glutamine synthetase, N-terminal domain"/>
    <property type="match status" value="1"/>
</dbReference>
<dbReference type="SMART" id="SM01230">
    <property type="entry name" value="Gln-synt_C"/>
    <property type="match status" value="1"/>
</dbReference>
<evidence type="ECO:0000256" key="4">
    <source>
        <dbReference type="ARBA" id="ARBA00022840"/>
    </source>
</evidence>
<organism evidence="10 11">
    <name type="scientific">Frankia casuarinae (strain DSM 45818 / CECT 9043 / HFP020203 / CcI3)</name>
    <dbReference type="NCBI Taxonomy" id="106370"/>
    <lineage>
        <taxon>Bacteria</taxon>
        <taxon>Bacillati</taxon>
        <taxon>Actinomycetota</taxon>
        <taxon>Actinomycetes</taxon>
        <taxon>Frankiales</taxon>
        <taxon>Frankiaceae</taxon>
        <taxon>Frankia</taxon>
    </lineage>
</organism>
<dbReference type="Proteomes" id="UP000001937">
    <property type="component" value="Chromosome"/>
</dbReference>
<feature type="compositionally biased region" description="Gly residues" evidence="7">
    <location>
        <begin position="292"/>
        <end position="301"/>
    </location>
</feature>